<dbReference type="Proteomes" id="UP000724149">
    <property type="component" value="Unassembled WGS sequence"/>
</dbReference>
<reference evidence="5 6" key="1">
    <citation type="journal article" date="2021" name="Sci. Rep.">
        <title>The distribution of antibiotic resistance genes in chicken gut microbiota commensals.</title>
        <authorList>
            <person name="Juricova H."/>
            <person name="Matiasovicova J."/>
            <person name="Kubasova T."/>
            <person name="Cejkova D."/>
            <person name="Rychlik I."/>
        </authorList>
    </citation>
    <scope>NUCLEOTIDE SEQUENCE [LARGE SCALE GENOMIC DNA]</scope>
    <source>
        <strain evidence="5 6">An564</strain>
    </source>
</reference>
<keyword evidence="6" id="KW-1185">Reference proteome</keyword>
<evidence type="ECO:0000259" key="4">
    <source>
        <dbReference type="PROSITE" id="PS50893"/>
    </source>
</evidence>
<feature type="domain" description="ABC transporter" evidence="4">
    <location>
        <begin position="16"/>
        <end position="252"/>
    </location>
</feature>
<gene>
    <name evidence="5" type="ORF">H9X81_07085</name>
</gene>
<dbReference type="Pfam" id="PF00005">
    <property type="entry name" value="ABC_tran"/>
    <property type="match status" value="1"/>
</dbReference>
<dbReference type="InterPro" id="IPR039421">
    <property type="entry name" value="Type_1_exporter"/>
</dbReference>
<dbReference type="PROSITE" id="PS50893">
    <property type="entry name" value="ABC_TRANSPORTER_2"/>
    <property type="match status" value="1"/>
</dbReference>
<dbReference type="InterPro" id="IPR003593">
    <property type="entry name" value="AAA+_ATPase"/>
</dbReference>
<organism evidence="5 6">
    <name type="scientific">Hydrogenoanaerobacterium saccharovorans</name>
    <dbReference type="NCBI Taxonomy" id="474960"/>
    <lineage>
        <taxon>Bacteria</taxon>
        <taxon>Bacillati</taxon>
        <taxon>Bacillota</taxon>
        <taxon>Clostridia</taxon>
        <taxon>Eubacteriales</taxon>
        <taxon>Oscillospiraceae</taxon>
        <taxon>Hydrogenoanaerobacterium</taxon>
    </lineage>
</organism>
<accession>A0ABS2GPP5</accession>
<dbReference type="PANTHER" id="PTHR43394">
    <property type="entry name" value="ATP-DEPENDENT PERMEASE MDL1, MITOCHONDRIAL"/>
    <property type="match status" value="1"/>
</dbReference>
<feature type="region of interest" description="Disordered" evidence="3">
    <location>
        <begin position="254"/>
        <end position="273"/>
    </location>
</feature>
<dbReference type="GO" id="GO:0005524">
    <property type="term" value="F:ATP binding"/>
    <property type="evidence" value="ECO:0007669"/>
    <property type="project" value="UniProtKB-KW"/>
</dbReference>
<sequence length="273" mass="29818">MANPAQPEKTVADGSIDFNHVNFSYKHGSGEETLQDIDLHIRSGETIGIIGGTGSGRSSLVSLISRLYDVDSGSVCVGGKNVRSYDMEALRDQVAVVLQKNVLFSGTILENLRWGREDATEEECAEACRLACADEFIERFPDGYNTWIEQGGNNVSGGQKQRLCIARALLKNPKVLILDDSTSAVDTATDARIREAFAKKIPGTTKLIVAQRISSVQEADRILVLDNGRVNGFDTHENLLRTNPIYREIYEAQTQNGGDFDQPVPDGKEGDLA</sequence>
<proteinExistence type="predicted"/>
<dbReference type="SUPFAM" id="SSF52540">
    <property type="entry name" value="P-loop containing nucleoside triphosphate hydrolases"/>
    <property type="match status" value="1"/>
</dbReference>
<comment type="caution">
    <text evidence="5">The sequence shown here is derived from an EMBL/GenBank/DDBJ whole genome shotgun (WGS) entry which is preliminary data.</text>
</comment>
<dbReference type="PANTHER" id="PTHR43394:SF1">
    <property type="entry name" value="ATP-BINDING CASSETTE SUB-FAMILY B MEMBER 10, MITOCHONDRIAL"/>
    <property type="match status" value="1"/>
</dbReference>
<dbReference type="SMART" id="SM00382">
    <property type="entry name" value="AAA"/>
    <property type="match status" value="1"/>
</dbReference>
<name>A0ABS2GPP5_9FIRM</name>
<evidence type="ECO:0000256" key="3">
    <source>
        <dbReference type="SAM" id="MobiDB-lite"/>
    </source>
</evidence>
<dbReference type="InterPro" id="IPR027417">
    <property type="entry name" value="P-loop_NTPase"/>
</dbReference>
<keyword evidence="1" id="KW-0547">Nucleotide-binding</keyword>
<evidence type="ECO:0000256" key="1">
    <source>
        <dbReference type="ARBA" id="ARBA00022741"/>
    </source>
</evidence>
<dbReference type="PROSITE" id="PS00211">
    <property type="entry name" value="ABC_TRANSPORTER_1"/>
    <property type="match status" value="1"/>
</dbReference>
<evidence type="ECO:0000313" key="6">
    <source>
        <dbReference type="Proteomes" id="UP000724149"/>
    </source>
</evidence>
<evidence type="ECO:0000313" key="5">
    <source>
        <dbReference type="EMBL" id="MBM6923450.1"/>
    </source>
</evidence>
<protein>
    <submittedName>
        <fullName evidence="5">ABC transporter ATP-binding protein</fullName>
    </submittedName>
</protein>
<dbReference type="EMBL" id="JACSNR010000006">
    <property type="protein sequence ID" value="MBM6923450.1"/>
    <property type="molecule type" value="Genomic_DNA"/>
</dbReference>
<dbReference type="InterPro" id="IPR003439">
    <property type="entry name" value="ABC_transporter-like_ATP-bd"/>
</dbReference>
<keyword evidence="2 5" id="KW-0067">ATP-binding</keyword>
<evidence type="ECO:0000256" key="2">
    <source>
        <dbReference type="ARBA" id="ARBA00022840"/>
    </source>
</evidence>
<dbReference type="Gene3D" id="3.40.50.300">
    <property type="entry name" value="P-loop containing nucleotide triphosphate hydrolases"/>
    <property type="match status" value="1"/>
</dbReference>
<dbReference type="InterPro" id="IPR017871">
    <property type="entry name" value="ABC_transporter-like_CS"/>
</dbReference>